<name>A0AAV2I278_LYMST</name>
<dbReference type="SUPFAM" id="SSF103473">
    <property type="entry name" value="MFS general substrate transporter"/>
    <property type="match status" value="1"/>
</dbReference>
<feature type="transmembrane region" description="Helical" evidence="8">
    <location>
        <begin position="361"/>
        <end position="380"/>
    </location>
</feature>
<organism evidence="10 11">
    <name type="scientific">Lymnaea stagnalis</name>
    <name type="common">Great pond snail</name>
    <name type="synonym">Helix stagnalis</name>
    <dbReference type="NCBI Taxonomy" id="6523"/>
    <lineage>
        <taxon>Eukaryota</taxon>
        <taxon>Metazoa</taxon>
        <taxon>Spiralia</taxon>
        <taxon>Lophotrochozoa</taxon>
        <taxon>Mollusca</taxon>
        <taxon>Gastropoda</taxon>
        <taxon>Heterobranchia</taxon>
        <taxon>Euthyneura</taxon>
        <taxon>Panpulmonata</taxon>
        <taxon>Hygrophila</taxon>
        <taxon>Lymnaeoidea</taxon>
        <taxon>Lymnaeidae</taxon>
        <taxon>Lymnaea</taxon>
    </lineage>
</organism>
<evidence type="ECO:0000313" key="11">
    <source>
        <dbReference type="Proteomes" id="UP001497497"/>
    </source>
</evidence>
<feature type="domain" description="Major facilitator superfamily (MFS) profile" evidence="9">
    <location>
        <begin position="52"/>
        <end position="517"/>
    </location>
</feature>
<dbReference type="GO" id="GO:0016020">
    <property type="term" value="C:membrane"/>
    <property type="evidence" value="ECO:0007669"/>
    <property type="project" value="UniProtKB-SubCell"/>
</dbReference>
<feature type="transmembrane region" description="Helical" evidence="8">
    <location>
        <begin position="495"/>
        <end position="516"/>
    </location>
</feature>
<keyword evidence="4 8" id="KW-1133">Transmembrane helix</keyword>
<evidence type="ECO:0000256" key="5">
    <source>
        <dbReference type="ARBA" id="ARBA00023136"/>
    </source>
</evidence>
<comment type="caution">
    <text evidence="10">The sequence shown here is derived from an EMBL/GenBank/DDBJ whole genome shotgun (WGS) entry which is preliminary data.</text>
</comment>
<keyword evidence="5 8" id="KW-0472">Membrane</keyword>
<evidence type="ECO:0000256" key="8">
    <source>
        <dbReference type="SAM" id="Phobius"/>
    </source>
</evidence>
<dbReference type="Pfam" id="PF07690">
    <property type="entry name" value="MFS_1"/>
    <property type="match status" value="1"/>
</dbReference>
<keyword evidence="3 8" id="KW-0812">Transmembrane</keyword>
<comment type="similarity">
    <text evidence="6">Belongs to the major facilitator superfamily. Spinster (TC 2.A.1.49) family.</text>
</comment>
<feature type="transmembrane region" description="Helical" evidence="8">
    <location>
        <begin position="454"/>
        <end position="475"/>
    </location>
</feature>
<reference evidence="10 11" key="1">
    <citation type="submission" date="2024-04" db="EMBL/GenBank/DDBJ databases">
        <authorList>
            <consortium name="Genoscope - CEA"/>
            <person name="William W."/>
        </authorList>
    </citation>
    <scope>NUCLEOTIDE SEQUENCE [LARGE SCALE GENOMIC DNA]</scope>
</reference>
<accession>A0AAV2I278</accession>
<dbReference type="PANTHER" id="PTHR23505:SF79">
    <property type="entry name" value="PROTEIN SPINSTER"/>
    <property type="match status" value="1"/>
</dbReference>
<feature type="transmembrane region" description="Helical" evidence="8">
    <location>
        <begin position="164"/>
        <end position="184"/>
    </location>
</feature>
<dbReference type="InterPro" id="IPR020846">
    <property type="entry name" value="MFS_dom"/>
</dbReference>
<evidence type="ECO:0000313" key="10">
    <source>
        <dbReference type="EMBL" id="CAL1540212.1"/>
    </source>
</evidence>
<feature type="compositionally biased region" description="Basic and acidic residues" evidence="7">
    <location>
        <begin position="10"/>
        <end position="24"/>
    </location>
</feature>
<comment type="subcellular location">
    <subcellularLocation>
        <location evidence="1">Membrane</location>
        <topology evidence="1">Multi-pass membrane protein</topology>
    </subcellularLocation>
</comment>
<dbReference type="InterPro" id="IPR036259">
    <property type="entry name" value="MFS_trans_sf"/>
</dbReference>
<dbReference type="CDD" id="cd17328">
    <property type="entry name" value="MFS_spinster_like"/>
    <property type="match status" value="1"/>
</dbReference>
<dbReference type="GO" id="GO:0022857">
    <property type="term" value="F:transmembrane transporter activity"/>
    <property type="evidence" value="ECO:0007669"/>
    <property type="project" value="InterPro"/>
</dbReference>
<dbReference type="EMBL" id="CAXITT010000374">
    <property type="protein sequence ID" value="CAL1540212.1"/>
    <property type="molecule type" value="Genomic_DNA"/>
</dbReference>
<keyword evidence="11" id="KW-1185">Reference proteome</keyword>
<evidence type="ECO:0000256" key="7">
    <source>
        <dbReference type="SAM" id="MobiDB-lite"/>
    </source>
</evidence>
<gene>
    <name evidence="10" type="ORF">GSLYS_00013912001</name>
</gene>
<feature type="transmembrane region" description="Helical" evidence="8">
    <location>
        <begin position="420"/>
        <end position="442"/>
    </location>
</feature>
<dbReference type="PROSITE" id="PS50850">
    <property type="entry name" value="MFS"/>
    <property type="match status" value="1"/>
</dbReference>
<sequence length="533" mass="59395">MASKQGSDQIETRDTRPLLREVTERNGFPNESDETPANGKWWREVQPYSTYVLFVLLLAYLFNQLDRYMLAITIIPMAQELKFGDQGCVRNESVKTFDHHIACNGTHEDSCLDILSPNHTSACKWDYNGQGWDYQILAGPVFILIYTFAGIFIGFAADIYNRKLMLACCLSFWSAMTLLTGLVTEYWQLVILRFGLGLGEAGCTPFAASLIADYFTQGMRGSAMGVYNFGIYFGYGLSYALGNFITIANINGQGWRWAFIIPGIPGILLGILIAVTLREPERSTKQGKKQLEDSITTRPVHEDKIPWTTRLGRIFQTFLSPSLFLLCMAGSIRNAGGYVWAYNTQPYFEATNVSKETVGSYMSWIPLVGGSLGVLFGGFISDRVVKRRGLYARIIVLVVSQFLAAPFAAGALFLDVPYAFISLIPANILGEMWVGVTLAVVVELVPSHMRTSAVAFYLFIISNIGGNVPLLVPLIEKSFENNGYTKTESLRGALYILYPGLYIAGGLLFLLTMFVVKRDQRRAQMEVVNMEEP</sequence>
<evidence type="ECO:0000256" key="2">
    <source>
        <dbReference type="ARBA" id="ARBA00022448"/>
    </source>
</evidence>
<dbReference type="Gene3D" id="1.20.1250.20">
    <property type="entry name" value="MFS general substrate transporter like domains"/>
    <property type="match status" value="2"/>
</dbReference>
<evidence type="ECO:0000259" key="9">
    <source>
        <dbReference type="PROSITE" id="PS50850"/>
    </source>
</evidence>
<proteinExistence type="inferred from homology"/>
<evidence type="ECO:0000256" key="3">
    <source>
        <dbReference type="ARBA" id="ARBA00022692"/>
    </source>
</evidence>
<evidence type="ECO:0000256" key="6">
    <source>
        <dbReference type="ARBA" id="ARBA00024338"/>
    </source>
</evidence>
<feature type="transmembrane region" description="Helical" evidence="8">
    <location>
        <begin position="134"/>
        <end position="157"/>
    </location>
</feature>
<feature type="transmembrane region" description="Helical" evidence="8">
    <location>
        <begin position="190"/>
        <end position="212"/>
    </location>
</feature>
<dbReference type="InterPro" id="IPR044770">
    <property type="entry name" value="MFS_spinster-like"/>
</dbReference>
<keyword evidence="2" id="KW-0813">Transport</keyword>
<feature type="region of interest" description="Disordered" evidence="7">
    <location>
        <begin position="1"/>
        <end position="36"/>
    </location>
</feature>
<feature type="transmembrane region" description="Helical" evidence="8">
    <location>
        <begin position="392"/>
        <end position="414"/>
    </location>
</feature>
<dbReference type="InterPro" id="IPR011701">
    <property type="entry name" value="MFS"/>
</dbReference>
<evidence type="ECO:0000256" key="4">
    <source>
        <dbReference type="ARBA" id="ARBA00022989"/>
    </source>
</evidence>
<protein>
    <recommendedName>
        <fullName evidence="9">Major facilitator superfamily (MFS) profile domain-containing protein</fullName>
    </recommendedName>
</protein>
<dbReference type="Proteomes" id="UP001497497">
    <property type="component" value="Unassembled WGS sequence"/>
</dbReference>
<evidence type="ECO:0000256" key="1">
    <source>
        <dbReference type="ARBA" id="ARBA00004141"/>
    </source>
</evidence>
<dbReference type="AlphaFoldDB" id="A0AAV2I278"/>
<feature type="transmembrane region" description="Helical" evidence="8">
    <location>
        <begin position="257"/>
        <end position="277"/>
    </location>
</feature>
<feature type="transmembrane region" description="Helical" evidence="8">
    <location>
        <begin position="323"/>
        <end position="341"/>
    </location>
</feature>
<feature type="transmembrane region" description="Helical" evidence="8">
    <location>
        <begin position="224"/>
        <end position="245"/>
    </location>
</feature>
<dbReference type="PANTHER" id="PTHR23505">
    <property type="entry name" value="SPINSTER"/>
    <property type="match status" value="1"/>
</dbReference>